<comment type="caution">
    <text evidence="2">The sequence shown here is derived from an EMBL/GenBank/DDBJ whole genome shotgun (WGS) entry which is preliminary data.</text>
</comment>
<proteinExistence type="predicted"/>
<feature type="region of interest" description="Disordered" evidence="1">
    <location>
        <begin position="388"/>
        <end position="431"/>
    </location>
</feature>
<feature type="region of interest" description="Disordered" evidence="1">
    <location>
        <begin position="569"/>
        <end position="697"/>
    </location>
</feature>
<protein>
    <submittedName>
        <fullName evidence="2">Uncharacterized protein</fullName>
    </submittedName>
</protein>
<feature type="region of interest" description="Disordered" evidence="1">
    <location>
        <begin position="18"/>
        <end position="55"/>
    </location>
</feature>
<feature type="compositionally biased region" description="Low complexity" evidence="1">
    <location>
        <begin position="38"/>
        <end position="53"/>
    </location>
</feature>
<feature type="compositionally biased region" description="Basic and acidic residues" evidence="1">
    <location>
        <begin position="389"/>
        <end position="404"/>
    </location>
</feature>
<feature type="compositionally biased region" description="Basic and acidic residues" evidence="1">
    <location>
        <begin position="520"/>
        <end position="530"/>
    </location>
</feature>
<feature type="compositionally biased region" description="Basic and acidic residues" evidence="1">
    <location>
        <begin position="622"/>
        <end position="631"/>
    </location>
</feature>
<dbReference type="AlphaFoldDB" id="A0A9N8H347"/>
<feature type="compositionally biased region" description="Basic and acidic residues" evidence="1">
    <location>
        <begin position="297"/>
        <end position="308"/>
    </location>
</feature>
<feature type="compositionally biased region" description="Low complexity" evidence="1">
    <location>
        <begin position="473"/>
        <end position="486"/>
    </location>
</feature>
<dbReference type="EMBL" id="CAICTM010000031">
    <property type="protein sequence ID" value="CAB9498072.1"/>
    <property type="molecule type" value="Genomic_DNA"/>
</dbReference>
<feature type="compositionally biased region" description="Polar residues" evidence="1">
    <location>
        <begin position="18"/>
        <end position="29"/>
    </location>
</feature>
<feature type="compositionally biased region" description="Polar residues" evidence="1">
    <location>
        <begin position="645"/>
        <end position="668"/>
    </location>
</feature>
<feature type="compositionally biased region" description="Polar residues" evidence="1">
    <location>
        <begin position="575"/>
        <end position="606"/>
    </location>
</feature>
<dbReference type="Proteomes" id="UP001153069">
    <property type="component" value="Unassembled WGS sequence"/>
</dbReference>
<evidence type="ECO:0000313" key="2">
    <source>
        <dbReference type="EMBL" id="CAB9498072.1"/>
    </source>
</evidence>
<accession>A0A9N8H347</accession>
<organism evidence="2 3">
    <name type="scientific">Seminavis robusta</name>
    <dbReference type="NCBI Taxonomy" id="568900"/>
    <lineage>
        <taxon>Eukaryota</taxon>
        <taxon>Sar</taxon>
        <taxon>Stramenopiles</taxon>
        <taxon>Ochrophyta</taxon>
        <taxon>Bacillariophyta</taxon>
        <taxon>Bacillariophyceae</taxon>
        <taxon>Bacillariophycidae</taxon>
        <taxon>Naviculales</taxon>
        <taxon>Naviculaceae</taxon>
        <taxon>Seminavis</taxon>
    </lineage>
</organism>
<feature type="compositionally biased region" description="Polar residues" evidence="1">
    <location>
        <begin position="279"/>
        <end position="291"/>
    </location>
</feature>
<feature type="region of interest" description="Disordered" evidence="1">
    <location>
        <begin position="279"/>
        <end position="361"/>
    </location>
</feature>
<feature type="compositionally biased region" description="Polar residues" evidence="1">
    <location>
        <begin position="413"/>
        <end position="422"/>
    </location>
</feature>
<feature type="region of interest" description="Disordered" evidence="1">
    <location>
        <begin position="443"/>
        <end position="552"/>
    </location>
</feature>
<name>A0A9N8H347_9STRA</name>
<sequence>MPSLLAVKSSLKQSNSFNMMPDVSSSTTGIGRLRGVQRSSSGNSRRASGGVRRTSSWGFRRTTGRKISAAAHAVAEAPTNIFASDMVVSLDFVSARLDEVKSDKSIRRLEIEDLIVSAHRPKLMGKVTKLLFAGDREWHAISFVDSIPWDQFKWWQGRKRMVMFAFEGSKNTATRNKITFQANVEVSSGLALKEFGSLLRDIKGQQGICNVTFAGALFGYSEGSEALDFIVSGDGTLSEMVTIKISFGWKADPNSYELLDACIQDIELKAFRETINSTGTQMRRVQSTGAASAQMRDSLRNSKHKDTAPRPALKRNSCGSARSKSPAPSRIKPIESSARSNPISPLRRNRTTGTVDIGKQGRRMAISKDIQLPLAKLRRNRSAGTLNDKCVEIHERRSKREDRRTRQRKTRSNSVPSLNANNDESDDELPLVKRATLPAAKFRTKAKRSISAPLPDHGSDNTESTAEGKGGESSRTSDATTAALTDSDTEVVSSGNHCAEREDESEDGRVDGPDFQWTKHAKESSKRGKEASGASKDMSSSNETAKEPADVSHAPLEYFDWELGKPVAIPRRSKSAGSFKQRTTQTGSADCSNVAPQTHLSASQSLGKLKSGLAKQSQGSQKKKELTRKSSESTASPMLVRNGGMKSNSSASLTAVVKSSKNQSNTSSDTKRSGAARSLMASVDSANRSSTRKKGAV</sequence>
<reference evidence="2" key="1">
    <citation type="submission" date="2020-06" db="EMBL/GenBank/DDBJ databases">
        <authorList>
            <consortium name="Plant Systems Biology data submission"/>
        </authorList>
    </citation>
    <scope>NUCLEOTIDE SEQUENCE</scope>
    <source>
        <strain evidence="2">D6</strain>
    </source>
</reference>
<evidence type="ECO:0000256" key="1">
    <source>
        <dbReference type="SAM" id="MobiDB-lite"/>
    </source>
</evidence>
<keyword evidence="3" id="KW-1185">Reference proteome</keyword>
<gene>
    <name evidence="2" type="ORF">SEMRO_31_G020130.1</name>
</gene>
<evidence type="ECO:0000313" key="3">
    <source>
        <dbReference type="Proteomes" id="UP001153069"/>
    </source>
</evidence>